<evidence type="ECO:0000313" key="3">
    <source>
        <dbReference type="EMBL" id="KXI28285.1"/>
    </source>
</evidence>
<name>A0A135ZZ74_9ALTE</name>
<evidence type="ECO:0000256" key="1">
    <source>
        <dbReference type="SAM" id="Phobius"/>
    </source>
</evidence>
<dbReference type="OrthoDB" id="7348799at2"/>
<evidence type="ECO:0000313" key="4">
    <source>
        <dbReference type="Proteomes" id="UP000070299"/>
    </source>
</evidence>
<proteinExistence type="predicted"/>
<comment type="caution">
    <text evidence="3">The sequence shown here is derived from an EMBL/GenBank/DDBJ whole genome shotgun (WGS) entry which is preliminary data.</text>
</comment>
<gene>
    <name evidence="3" type="ORF">AX660_18100</name>
</gene>
<keyword evidence="1" id="KW-0472">Membrane</keyword>
<protein>
    <recommendedName>
        <fullName evidence="2">Phosphatidic acid phosphatase type 2/haloperoxidase domain-containing protein</fullName>
    </recommendedName>
</protein>
<dbReference type="STRING" id="1799789.AX660_18100"/>
<dbReference type="Proteomes" id="UP000070299">
    <property type="component" value="Unassembled WGS sequence"/>
</dbReference>
<accession>A0A135ZZ74</accession>
<evidence type="ECO:0000259" key="2">
    <source>
        <dbReference type="Pfam" id="PF01569"/>
    </source>
</evidence>
<keyword evidence="4" id="KW-1185">Reference proteome</keyword>
<keyword evidence="1" id="KW-1133">Transmembrane helix</keyword>
<dbReference type="Pfam" id="PF01569">
    <property type="entry name" value="PAP2"/>
    <property type="match status" value="1"/>
</dbReference>
<organism evidence="3 4">
    <name type="scientific">Paraglaciecola hydrolytica</name>
    <dbReference type="NCBI Taxonomy" id="1799789"/>
    <lineage>
        <taxon>Bacteria</taxon>
        <taxon>Pseudomonadati</taxon>
        <taxon>Pseudomonadota</taxon>
        <taxon>Gammaproteobacteria</taxon>
        <taxon>Alteromonadales</taxon>
        <taxon>Alteromonadaceae</taxon>
        <taxon>Paraglaciecola</taxon>
    </lineage>
</organism>
<sequence length="260" mass="29307">MQHLRWYTPALYGTLGLIFLQYSGADLWLAQQIFALNQGWAWQNNWILENLLHKGGRNIVAVLLISTLLLTAFSFIFNWFNKTQRMALLYTLLASLLSIVVISTLKYISLLPCPWDVQGLGGEQVYLYLHQAFSSHESGRQCFPAGHASGGYALFSLYFCLKLWRPTQSPSLALYWLLPAIVMGGLFGLAQQLRGAHFLSHDITTALLCWYCCFALWLVFSRALSSPSKQTKHVYIQTFSATASDHINTANGFAVLEKSQ</sequence>
<keyword evidence="1" id="KW-0812">Transmembrane</keyword>
<feature type="transmembrane region" description="Helical" evidence="1">
    <location>
        <begin position="59"/>
        <end position="80"/>
    </location>
</feature>
<feature type="transmembrane region" description="Helical" evidence="1">
    <location>
        <begin position="87"/>
        <end position="108"/>
    </location>
</feature>
<dbReference type="InterPro" id="IPR000326">
    <property type="entry name" value="PAP2/HPO"/>
</dbReference>
<dbReference type="InterPro" id="IPR036938">
    <property type="entry name" value="PAP2/HPO_sf"/>
</dbReference>
<dbReference type="CDD" id="cd03396">
    <property type="entry name" value="PAP2_like_6"/>
    <property type="match status" value="1"/>
</dbReference>
<dbReference type="RefSeq" id="WP_068378429.1">
    <property type="nucleotide sequence ID" value="NZ_LSNE01000007.1"/>
</dbReference>
<dbReference type="SUPFAM" id="SSF48317">
    <property type="entry name" value="Acid phosphatase/Vanadium-dependent haloperoxidase"/>
    <property type="match status" value="1"/>
</dbReference>
<feature type="domain" description="Phosphatidic acid phosphatase type 2/haloperoxidase" evidence="2">
    <location>
        <begin position="88"/>
        <end position="222"/>
    </location>
</feature>
<dbReference type="AlphaFoldDB" id="A0A135ZZ74"/>
<feature type="transmembrane region" description="Helical" evidence="1">
    <location>
        <begin position="173"/>
        <end position="191"/>
    </location>
</feature>
<feature type="transmembrane region" description="Helical" evidence="1">
    <location>
        <begin position="143"/>
        <end position="161"/>
    </location>
</feature>
<reference evidence="4" key="1">
    <citation type="submission" date="2016-02" db="EMBL/GenBank/DDBJ databases">
        <authorList>
            <person name="Schultz-Johansen M."/>
            <person name="Glaring M.A."/>
            <person name="Bech P.K."/>
            <person name="Stougaard P."/>
        </authorList>
    </citation>
    <scope>NUCLEOTIDE SEQUENCE [LARGE SCALE GENOMIC DNA]</scope>
    <source>
        <strain evidence="4">S66</strain>
    </source>
</reference>
<feature type="transmembrane region" description="Helical" evidence="1">
    <location>
        <begin position="203"/>
        <end position="220"/>
    </location>
</feature>
<dbReference type="EMBL" id="LSNE01000007">
    <property type="protein sequence ID" value="KXI28285.1"/>
    <property type="molecule type" value="Genomic_DNA"/>
</dbReference>